<dbReference type="PANTHER" id="PTHR10196">
    <property type="entry name" value="SUGAR KINASE"/>
    <property type="match status" value="1"/>
</dbReference>
<evidence type="ECO:0000259" key="11">
    <source>
        <dbReference type="Pfam" id="PF00370"/>
    </source>
</evidence>
<dbReference type="RefSeq" id="WP_266010158.1">
    <property type="nucleotide sequence ID" value="NZ_JAPFQP010000001.1"/>
</dbReference>
<keyword evidence="3 9" id="KW-0808">Transferase</keyword>
<feature type="binding site" evidence="9">
    <location>
        <position position="312"/>
    </location>
    <ligand>
        <name>ATP</name>
        <dbReference type="ChEBI" id="CHEBI:30616"/>
    </ligand>
</feature>
<dbReference type="SUPFAM" id="SSF53067">
    <property type="entry name" value="Actin-like ATPase domain"/>
    <property type="match status" value="2"/>
</dbReference>
<evidence type="ECO:0000313" key="14">
    <source>
        <dbReference type="Proteomes" id="UP001207116"/>
    </source>
</evidence>
<comment type="caution">
    <text evidence="13">The sequence shown here is derived from an EMBL/GenBank/DDBJ whole genome shotgun (WGS) entry which is preliminary data.</text>
</comment>
<dbReference type="PIRSF" id="PIRSF000538">
    <property type="entry name" value="GlpK"/>
    <property type="match status" value="1"/>
</dbReference>
<evidence type="ECO:0000256" key="4">
    <source>
        <dbReference type="ARBA" id="ARBA00022741"/>
    </source>
</evidence>
<dbReference type="InterPro" id="IPR018484">
    <property type="entry name" value="FGGY_N"/>
</dbReference>
<feature type="binding site" evidence="9">
    <location>
        <position position="134"/>
    </location>
    <ligand>
        <name>glycerol</name>
        <dbReference type="ChEBI" id="CHEBI:17754"/>
    </ligand>
</feature>
<evidence type="ECO:0000313" key="13">
    <source>
        <dbReference type="EMBL" id="MCX2718162.1"/>
    </source>
</evidence>
<dbReference type="Gene3D" id="3.30.420.40">
    <property type="match status" value="2"/>
</dbReference>
<protein>
    <recommendedName>
        <fullName evidence="9">Glycerol kinase</fullName>
        <ecNumber evidence="9">2.7.1.30</ecNumber>
    </recommendedName>
    <alternativeName>
        <fullName evidence="9">ATP:glycerol 3-phosphotransferase</fullName>
    </alternativeName>
    <alternativeName>
        <fullName evidence="9">Glycerokinase</fullName>
        <shortName evidence="9">GK</shortName>
    </alternativeName>
</protein>
<dbReference type="AlphaFoldDB" id="A0AAE3MJB2"/>
<feature type="binding site" evidence="9">
    <location>
        <position position="134"/>
    </location>
    <ligand>
        <name>sn-glycerol 3-phosphate</name>
        <dbReference type="ChEBI" id="CHEBI:57597"/>
    </ligand>
</feature>
<feature type="binding site" evidence="9">
    <location>
        <position position="409"/>
    </location>
    <ligand>
        <name>ADP</name>
        <dbReference type="ChEBI" id="CHEBI:456216"/>
    </ligand>
</feature>
<gene>
    <name evidence="9 13" type="primary">glpK</name>
    <name evidence="13" type="ORF">OO016_00990</name>
</gene>
<dbReference type="HAMAP" id="MF_00186">
    <property type="entry name" value="Glycerol_kin"/>
    <property type="match status" value="1"/>
</dbReference>
<dbReference type="InterPro" id="IPR000577">
    <property type="entry name" value="Carb_kinase_FGGY"/>
</dbReference>
<keyword evidence="5 9" id="KW-0418">Kinase</keyword>
<keyword evidence="4 9" id="KW-0547">Nucleotide-binding</keyword>
<dbReference type="InterPro" id="IPR018483">
    <property type="entry name" value="Carb_kinase_FGGY_CS"/>
</dbReference>
<dbReference type="Pfam" id="PF02782">
    <property type="entry name" value="FGGY_C"/>
    <property type="match status" value="1"/>
</dbReference>
<feature type="binding site" evidence="9">
    <location>
        <position position="244"/>
    </location>
    <ligand>
        <name>glycerol</name>
        <dbReference type="ChEBI" id="CHEBI:17754"/>
    </ligand>
</feature>
<feature type="binding site" evidence="9">
    <location>
        <position position="14"/>
    </location>
    <ligand>
        <name>ATP</name>
        <dbReference type="ChEBI" id="CHEBI:30616"/>
    </ligand>
</feature>
<feature type="binding site" evidence="9">
    <location>
        <position position="243"/>
    </location>
    <ligand>
        <name>sn-glycerol 3-phosphate</name>
        <dbReference type="ChEBI" id="CHEBI:57597"/>
    </ligand>
</feature>
<feature type="binding site" evidence="9">
    <location>
        <position position="12"/>
    </location>
    <ligand>
        <name>ATP</name>
        <dbReference type="ChEBI" id="CHEBI:30616"/>
    </ligand>
</feature>
<dbReference type="InterPro" id="IPR018485">
    <property type="entry name" value="FGGY_C"/>
</dbReference>
<evidence type="ECO:0000259" key="12">
    <source>
        <dbReference type="Pfam" id="PF02782"/>
    </source>
</evidence>
<dbReference type="NCBIfam" id="TIGR01311">
    <property type="entry name" value="glycerol_kin"/>
    <property type="match status" value="1"/>
</dbReference>
<feature type="binding site" evidence="9">
    <location>
        <position position="265"/>
    </location>
    <ligand>
        <name>ADP</name>
        <dbReference type="ChEBI" id="CHEBI:456216"/>
    </ligand>
</feature>
<feature type="domain" description="Carbohydrate kinase FGGY C-terminal" evidence="12">
    <location>
        <begin position="260"/>
        <end position="448"/>
    </location>
</feature>
<reference evidence="13" key="1">
    <citation type="submission" date="2022-11" db="EMBL/GenBank/DDBJ databases">
        <title>The characterization of three novel Bacteroidetes species and genomic analysis of their roles in tidal elemental geochemical cycles.</title>
        <authorList>
            <person name="Ma K.-J."/>
        </authorList>
    </citation>
    <scope>NUCLEOTIDE SEQUENCE</scope>
    <source>
        <strain evidence="13">M415</strain>
    </source>
</reference>
<evidence type="ECO:0000256" key="1">
    <source>
        <dbReference type="ARBA" id="ARBA00005190"/>
    </source>
</evidence>
<feature type="binding site" evidence="9">
    <location>
        <position position="13"/>
    </location>
    <ligand>
        <name>ATP</name>
        <dbReference type="ChEBI" id="CHEBI:30616"/>
    </ligand>
</feature>
<feature type="binding site" evidence="9">
    <location>
        <position position="82"/>
    </location>
    <ligand>
        <name>sn-glycerol 3-phosphate</name>
        <dbReference type="ChEBI" id="CHEBI:57597"/>
    </ligand>
</feature>
<dbReference type="GO" id="GO:0005524">
    <property type="term" value="F:ATP binding"/>
    <property type="evidence" value="ECO:0007669"/>
    <property type="project" value="UniProtKB-UniRule"/>
</dbReference>
<organism evidence="13 14">
    <name type="scientific">Lentiprolixibacter aurantiacus</name>
    <dbReference type="NCBI Taxonomy" id="2993939"/>
    <lineage>
        <taxon>Bacteria</taxon>
        <taxon>Pseudomonadati</taxon>
        <taxon>Bacteroidota</taxon>
        <taxon>Flavobacteriia</taxon>
        <taxon>Flavobacteriales</taxon>
        <taxon>Flavobacteriaceae</taxon>
        <taxon>Lentiprolixibacter</taxon>
    </lineage>
</organism>
<feature type="binding site" evidence="9">
    <location>
        <position position="82"/>
    </location>
    <ligand>
        <name>glycerol</name>
        <dbReference type="ChEBI" id="CHEBI:17754"/>
    </ligand>
</feature>
<dbReference type="GO" id="GO:0005829">
    <property type="term" value="C:cytosol"/>
    <property type="evidence" value="ECO:0007669"/>
    <property type="project" value="TreeGrafter"/>
</dbReference>
<dbReference type="PANTHER" id="PTHR10196:SF69">
    <property type="entry name" value="GLYCEROL KINASE"/>
    <property type="match status" value="1"/>
</dbReference>
<dbReference type="GO" id="GO:0019563">
    <property type="term" value="P:glycerol catabolic process"/>
    <property type="evidence" value="ECO:0007669"/>
    <property type="project" value="UniProtKB-UniRule"/>
</dbReference>
<proteinExistence type="inferred from homology"/>
<dbReference type="CDD" id="cd07786">
    <property type="entry name" value="FGGY_EcGK_like"/>
    <property type="match status" value="1"/>
</dbReference>
<dbReference type="NCBIfam" id="NF000756">
    <property type="entry name" value="PRK00047.1"/>
    <property type="match status" value="1"/>
</dbReference>
<name>A0AAE3MJB2_9FLAO</name>
<feature type="binding site" evidence="9">
    <location>
        <position position="265"/>
    </location>
    <ligand>
        <name>ATP</name>
        <dbReference type="ChEBI" id="CHEBI:30616"/>
    </ligand>
</feature>
<evidence type="ECO:0000256" key="9">
    <source>
        <dbReference type="HAMAP-Rule" id="MF_00186"/>
    </source>
</evidence>
<keyword evidence="7 9" id="KW-0067">ATP-binding</keyword>
<dbReference type="Pfam" id="PF00370">
    <property type="entry name" value="FGGY_N"/>
    <property type="match status" value="1"/>
</dbReference>
<feature type="binding site" evidence="9">
    <location>
        <position position="12"/>
    </location>
    <ligand>
        <name>sn-glycerol 3-phosphate</name>
        <dbReference type="ChEBI" id="CHEBI:57597"/>
    </ligand>
</feature>
<dbReference type="PROSITE" id="PS00933">
    <property type="entry name" value="FGGY_KINASES_1"/>
    <property type="match status" value="1"/>
</dbReference>
<feature type="binding site" evidence="9">
    <location>
        <position position="243"/>
    </location>
    <ligand>
        <name>glycerol</name>
        <dbReference type="ChEBI" id="CHEBI:17754"/>
    </ligand>
</feature>
<evidence type="ECO:0000256" key="7">
    <source>
        <dbReference type="ARBA" id="ARBA00022840"/>
    </source>
</evidence>
<sequence>MEHYILALDQGTTSCRAIVFDKQGQIISTAQEEFTQYFPNPGWVEHDPLEIWATQSKMARKALEEKGISASQIDGIGITNQRETIVVWEKKSGKPVYPAIVWQDKRTSDYCDQLKSEGYEELIRNNTGLVIDAYFSGTKVKWILDNVEGARERAKSGELLLGTIDTWLIWNMTKGELHITDPTNACRTLFFNINTMDWDEDLLQLLDIPRKMLPKIRQSSEIYGKSSREFLGEAVPISGIAGDQQAALFGQMCTQKGMVKNTYGTGCFMLMNIGETPIVSENNLLTSVAWQIGGKTQYMLEGSIFIAGAVVQWLRDSLKIIEHSSDVEALATSVPDSGGVYFVPAFAGLGAPHWNQKARGTLFGLTRGSTDAHIARAALEAIAYQTLDIVKAMEADSGIAIGELRVDGGATVNDLLMQFQADVLNTVTVRPKVVETTVMGAAFLAGLAVGYWSDLQDIEKIWEAETSFTPTSERAGIEADIAGWYRAIKALEFWSKSI</sequence>
<evidence type="ECO:0000256" key="6">
    <source>
        <dbReference type="ARBA" id="ARBA00022798"/>
    </source>
</evidence>
<comment type="similarity">
    <text evidence="2 9 10">Belongs to the FGGY kinase family.</text>
</comment>
<evidence type="ECO:0000256" key="5">
    <source>
        <dbReference type="ARBA" id="ARBA00022777"/>
    </source>
</evidence>
<dbReference type="InterPro" id="IPR005999">
    <property type="entry name" value="Glycerol_kin"/>
</dbReference>
<feature type="binding site" evidence="9">
    <location>
        <position position="413"/>
    </location>
    <ligand>
        <name>ADP</name>
        <dbReference type="ChEBI" id="CHEBI:456216"/>
    </ligand>
</feature>
<dbReference type="EC" id="2.7.1.30" evidence="9"/>
<evidence type="ECO:0000256" key="10">
    <source>
        <dbReference type="RuleBase" id="RU003733"/>
    </source>
</evidence>
<keyword evidence="6 9" id="KW-0319">Glycerol metabolism</keyword>
<dbReference type="FunFam" id="3.30.420.40:FF:000007">
    <property type="entry name" value="Glycerol kinase"/>
    <property type="match status" value="1"/>
</dbReference>
<comment type="function">
    <text evidence="9">Key enzyme in the regulation of glycerol uptake and metabolism. Catalyzes the phosphorylation of glycerol to yield sn-glycerol 3-phosphate.</text>
</comment>
<feature type="binding site" evidence="9">
    <location>
        <position position="308"/>
    </location>
    <ligand>
        <name>ATP</name>
        <dbReference type="ChEBI" id="CHEBI:30616"/>
    </ligand>
</feature>
<evidence type="ECO:0000256" key="2">
    <source>
        <dbReference type="ARBA" id="ARBA00009156"/>
    </source>
</evidence>
<comment type="catalytic activity">
    <reaction evidence="8 9">
        <text>glycerol + ATP = sn-glycerol 3-phosphate + ADP + H(+)</text>
        <dbReference type="Rhea" id="RHEA:21644"/>
        <dbReference type="ChEBI" id="CHEBI:15378"/>
        <dbReference type="ChEBI" id="CHEBI:17754"/>
        <dbReference type="ChEBI" id="CHEBI:30616"/>
        <dbReference type="ChEBI" id="CHEBI:57597"/>
        <dbReference type="ChEBI" id="CHEBI:456216"/>
        <dbReference type="EC" id="2.7.1.30"/>
    </reaction>
</comment>
<feature type="binding site" evidence="9">
    <location>
        <position position="409"/>
    </location>
    <ligand>
        <name>ATP</name>
        <dbReference type="ChEBI" id="CHEBI:30616"/>
    </ligand>
</feature>
<dbReference type="InterPro" id="IPR043129">
    <property type="entry name" value="ATPase_NBD"/>
</dbReference>
<accession>A0AAE3MJB2</accession>
<keyword evidence="14" id="KW-1185">Reference proteome</keyword>
<feature type="binding site" evidence="9">
    <location>
        <position position="12"/>
    </location>
    <ligand>
        <name>ADP</name>
        <dbReference type="ChEBI" id="CHEBI:456216"/>
    </ligand>
</feature>
<feature type="domain" description="Carbohydrate kinase FGGY N-terminal" evidence="11">
    <location>
        <begin position="4"/>
        <end position="250"/>
    </location>
</feature>
<feature type="binding site" evidence="9">
    <location>
        <position position="83"/>
    </location>
    <ligand>
        <name>sn-glycerol 3-phosphate</name>
        <dbReference type="ChEBI" id="CHEBI:57597"/>
    </ligand>
</feature>
<dbReference type="GO" id="GO:0004370">
    <property type="term" value="F:glycerol kinase activity"/>
    <property type="evidence" value="ECO:0007669"/>
    <property type="project" value="UniProtKB-UniRule"/>
</dbReference>
<evidence type="ECO:0000256" key="3">
    <source>
        <dbReference type="ARBA" id="ARBA00022679"/>
    </source>
</evidence>
<feature type="binding site" evidence="9">
    <location>
        <position position="83"/>
    </location>
    <ligand>
        <name>glycerol</name>
        <dbReference type="ChEBI" id="CHEBI:17754"/>
    </ligand>
</feature>
<dbReference type="GO" id="GO:0006072">
    <property type="term" value="P:glycerol-3-phosphate metabolic process"/>
    <property type="evidence" value="ECO:0007669"/>
    <property type="project" value="InterPro"/>
</dbReference>
<dbReference type="FunFam" id="3.30.420.40:FF:000008">
    <property type="entry name" value="Glycerol kinase"/>
    <property type="match status" value="1"/>
</dbReference>
<dbReference type="Proteomes" id="UP001207116">
    <property type="component" value="Unassembled WGS sequence"/>
</dbReference>
<comment type="activity regulation">
    <text evidence="9">Inhibited by fructose 1,6-bisphosphate (FBP).</text>
</comment>
<dbReference type="PROSITE" id="PS00445">
    <property type="entry name" value="FGGY_KINASES_2"/>
    <property type="match status" value="1"/>
</dbReference>
<dbReference type="EMBL" id="JAPFQP010000001">
    <property type="protein sequence ID" value="MCX2718162.1"/>
    <property type="molecule type" value="Genomic_DNA"/>
</dbReference>
<feature type="binding site" evidence="9">
    <location>
        <position position="308"/>
    </location>
    <ligand>
        <name>ADP</name>
        <dbReference type="ChEBI" id="CHEBI:456216"/>
    </ligand>
</feature>
<evidence type="ECO:0000256" key="8">
    <source>
        <dbReference type="ARBA" id="ARBA00052101"/>
    </source>
</evidence>
<feature type="binding site" evidence="9">
    <location>
        <position position="16"/>
    </location>
    <ligand>
        <name>ADP</name>
        <dbReference type="ChEBI" id="CHEBI:456216"/>
    </ligand>
</feature>
<comment type="pathway">
    <text evidence="1 9">Polyol metabolism; glycerol degradation via glycerol kinase pathway; sn-glycerol 3-phosphate from glycerol: step 1/1.</text>
</comment>